<evidence type="ECO:0000259" key="3">
    <source>
        <dbReference type="PROSITE" id="PS50893"/>
    </source>
</evidence>
<dbReference type="Proteomes" id="UP000587760">
    <property type="component" value="Unassembled WGS sequence"/>
</dbReference>
<evidence type="ECO:0000313" key="4">
    <source>
        <dbReference type="EMBL" id="MBB6480140.1"/>
    </source>
</evidence>
<evidence type="ECO:0000256" key="2">
    <source>
        <dbReference type="ARBA" id="ARBA00022840"/>
    </source>
</evidence>
<evidence type="ECO:0000313" key="5">
    <source>
        <dbReference type="Proteomes" id="UP000587760"/>
    </source>
</evidence>
<dbReference type="PROSITE" id="PS50893">
    <property type="entry name" value="ABC_TRANSPORTER_2"/>
    <property type="match status" value="1"/>
</dbReference>
<dbReference type="SMART" id="SM00382">
    <property type="entry name" value="AAA"/>
    <property type="match status" value="1"/>
</dbReference>
<dbReference type="InterPro" id="IPR003593">
    <property type="entry name" value="AAA+_ATPase"/>
</dbReference>
<dbReference type="RefSeq" id="WP_184745995.1">
    <property type="nucleotide sequence ID" value="NZ_JACHGJ010000002.1"/>
</dbReference>
<feature type="domain" description="ABC transporter" evidence="3">
    <location>
        <begin position="3"/>
        <end position="223"/>
    </location>
</feature>
<accession>A0A841RAV2</accession>
<dbReference type="PANTHER" id="PTHR43514">
    <property type="entry name" value="ABC TRANSPORTER I FAMILY MEMBER 10"/>
    <property type="match status" value="1"/>
</dbReference>
<dbReference type="InterPro" id="IPR017871">
    <property type="entry name" value="ABC_transporter-like_CS"/>
</dbReference>
<comment type="caution">
    <text evidence="4">The sequence shown here is derived from an EMBL/GenBank/DDBJ whole genome shotgun (WGS) entry which is preliminary data.</text>
</comment>
<protein>
    <submittedName>
        <fullName evidence="4">ABC-type molybdate transport system ATPase subunit</fullName>
    </submittedName>
</protein>
<dbReference type="PROSITE" id="PS00211">
    <property type="entry name" value="ABC_TRANSPORTER_1"/>
    <property type="match status" value="1"/>
</dbReference>
<dbReference type="PANTHER" id="PTHR43514:SF4">
    <property type="entry name" value="ABC TRANSPORTER I FAMILY MEMBER 10"/>
    <property type="match status" value="1"/>
</dbReference>
<organism evidence="4 5">
    <name type="scientific">Spirochaeta isovalerica</name>
    <dbReference type="NCBI Taxonomy" id="150"/>
    <lineage>
        <taxon>Bacteria</taxon>
        <taxon>Pseudomonadati</taxon>
        <taxon>Spirochaetota</taxon>
        <taxon>Spirochaetia</taxon>
        <taxon>Spirochaetales</taxon>
        <taxon>Spirochaetaceae</taxon>
        <taxon>Spirochaeta</taxon>
    </lineage>
</organism>
<dbReference type="SUPFAM" id="SSF52540">
    <property type="entry name" value="P-loop containing nucleoside triphosphate hydrolases"/>
    <property type="match status" value="1"/>
</dbReference>
<proteinExistence type="predicted"/>
<dbReference type="Pfam" id="PF00005">
    <property type="entry name" value="ABC_tran"/>
    <property type="match status" value="1"/>
</dbReference>
<reference evidence="4 5" key="1">
    <citation type="submission" date="2020-08" db="EMBL/GenBank/DDBJ databases">
        <title>Genomic Encyclopedia of Type Strains, Phase IV (KMG-IV): sequencing the most valuable type-strain genomes for metagenomic binning, comparative biology and taxonomic classification.</title>
        <authorList>
            <person name="Goeker M."/>
        </authorList>
    </citation>
    <scope>NUCLEOTIDE SEQUENCE [LARGE SCALE GENOMIC DNA]</scope>
    <source>
        <strain evidence="4 5">DSM 2461</strain>
    </source>
</reference>
<name>A0A841RAV2_9SPIO</name>
<keyword evidence="2" id="KW-0067">ATP-binding</keyword>
<dbReference type="InterPro" id="IPR027417">
    <property type="entry name" value="P-loop_NTPase"/>
</dbReference>
<keyword evidence="1" id="KW-0547">Nucleotide-binding</keyword>
<sequence>MSLEFDLTLARREFDLHLSGEFGKGITGIFGPSGSGKTSFFNLLAGIEKPESGFIRLNDRVLADVGRKVSVPIHKRRVGYVFQDRLLFPHLTVRDNLLFGIPYTAKTGLSFDEIVDFLDLKPLLKSKPARISGGEQQRVAIGRALLCTPDLLLLDEPFNAIDYSLRSSILATIRELGEKTDIPVLVISHDREDLVTLSDRLYRLSGRGLNGCRKFNLQNAVKIG</sequence>
<gene>
    <name evidence="4" type="ORF">HNR50_001798</name>
</gene>
<dbReference type="GO" id="GO:0016887">
    <property type="term" value="F:ATP hydrolysis activity"/>
    <property type="evidence" value="ECO:0007669"/>
    <property type="project" value="InterPro"/>
</dbReference>
<dbReference type="GO" id="GO:0005524">
    <property type="term" value="F:ATP binding"/>
    <property type="evidence" value="ECO:0007669"/>
    <property type="project" value="UniProtKB-KW"/>
</dbReference>
<dbReference type="Gene3D" id="3.40.50.300">
    <property type="entry name" value="P-loop containing nucleotide triphosphate hydrolases"/>
    <property type="match status" value="1"/>
</dbReference>
<keyword evidence="5" id="KW-1185">Reference proteome</keyword>
<dbReference type="EMBL" id="JACHGJ010000002">
    <property type="protein sequence ID" value="MBB6480140.1"/>
    <property type="molecule type" value="Genomic_DNA"/>
</dbReference>
<dbReference type="AlphaFoldDB" id="A0A841RAV2"/>
<dbReference type="InterPro" id="IPR050334">
    <property type="entry name" value="Molybdenum_import_ModC"/>
</dbReference>
<dbReference type="InterPro" id="IPR003439">
    <property type="entry name" value="ABC_transporter-like_ATP-bd"/>
</dbReference>
<evidence type="ECO:0000256" key="1">
    <source>
        <dbReference type="ARBA" id="ARBA00022741"/>
    </source>
</evidence>